<dbReference type="RefSeq" id="WP_014299387.1">
    <property type="nucleotide sequence ID" value="NZ_CAXSXC010000006.1"/>
</dbReference>
<dbReference type="Proteomes" id="UP000429838">
    <property type="component" value="Unassembled WGS sequence"/>
</dbReference>
<protein>
    <recommendedName>
        <fullName evidence="1">Trypsin-co-occurring domain-containing protein</fullName>
    </recommendedName>
</protein>
<sequence length="118" mass="12624">MNMELKDFIKGTISDIAMAIKELNDEVSDTGLLVNPDNHEQDKAGNSSFIGDGRIIKDIEFNLSLSASDTTEAGGGLKINVLRAGISNETNNSTVSTIRFSIPVVFPGCCAPKRDYSG</sequence>
<name>A0A4P8LL40_BACFG</name>
<evidence type="ECO:0000313" key="3">
    <source>
        <dbReference type="Proteomes" id="UP000429838"/>
    </source>
</evidence>
<proteinExistence type="predicted"/>
<dbReference type="Pfam" id="PF19631">
    <property type="entry name" value="Trypco2"/>
    <property type="match status" value="1"/>
</dbReference>
<accession>A0A4P8LL40</accession>
<dbReference type="EMBL" id="VWAQ01000013">
    <property type="protein sequence ID" value="KAA5206626.1"/>
    <property type="molecule type" value="Genomic_DNA"/>
</dbReference>
<dbReference type="AlphaFoldDB" id="A0A4P8LL40"/>
<evidence type="ECO:0000313" key="2">
    <source>
        <dbReference type="EMBL" id="KAA5206626.1"/>
    </source>
</evidence>
<gene>
    <name evidence="2" type="ORF">F2Z25_15320</name>
</gene>
<evidence type="ECO:0000259" key="1">
    <source>
        <dbReference type="Pfam" id="PF19631"/>
    </source>
</evidence>
<feature type="domain" description="Trypsin-co-occurring" evidence="1">
    <location>
        <begin position="15"/>
        <end position="100"/>
    </location>
</feature>
<comment type="caution">
    <text evidence="2">The sequence shown here is derived from an EMBL/GenBank/DDBJ whole genome shotgun (WGS) entry which is preliminary data.</text>
</comment>
<dbReference type="InterPro" id="IPR045608">
    <property type="entry name" value="Trypco2"/>
</dbReference>
<reference evidence="2 3" key="1">
    <citation type="journal article" date="2019" name="Nat. Med.">
        <title>A library of human gut bacterial isolates paired with longitudinal multiomics data enables mechanistic microbiome research.</title>
        <authorList>
            <person name="Poyet M."/>
            <person name="Groussin M."/>
            <person name="Gibbons S.M."/>
            <person name="Avila-Pacheco J."/>
            <person name="Jiang X."/>
            <person name="Kearney S.M."/>
            <person name="Perrotta A.R."/>
            <person name="Berdy B."/>
            <person name="Zhao S."/>
            <person name="Lieberman T.D."/>
            <person name="Swanson P.K."/>
            <person name="Smith M."/>
            <person name="Roesemann S."/>
            <person name="Alexander J.E."/>
            <person name="Rich S.A."/>
            <person name="Livny J."/>
            <person name="Vlamakis H."/>
            <person name="Clish C."/>
            <person name="Bullock K."/>
            <person name="Deik A."/>
            <person name="Scott J."/>
            <person name="Pierce K.A."/>
            <person name="Xavier R.J."/>
            <person name="Alm E.J."/>
        </authorList>
    </citation>
    <scope>NUCLEOTIDE SEQUENCE [LARGE SCALE GENOMIC DNA]</scope>
    <source>
        <strain evidence="2 3">BIOML-A1</strain>
    </source>
</reference>
<organism evidence="2 3">
    <name type="scientific">Bacteroides fragilis</name>
    <dbReference type="NCBI Taxonomy" id="817"/>
    <lineage>
        <taxon>Bacteria</taxon>
        <taxon>Pseudomonadati</taxon>
        <taxon>Bacteroidota</taxon>
        <taxon>Bacteroidia</taxon>
        <taxon>Bacteroidales</taxon>
        <taxon>Bacteroidaceae</taxon>
        <taxon>Bacteroides</taxon>
    </lineage>
</organism>